<feature type="transmembrane region" description="Helical" evidence="5">
    <location>
        <begin position="89"/>
        <end position="109"/>
    </location>
</feature>
<dbReference type="Pfam" id="PF04193">
    <property type="entry name" value="PQ-loop"/>
    <property type="match status" value="1"/>
</dbReference>
<protein>
    <submittedName>
        <fullName evidence="6">Uncharacterized protein</fullName>
    </submittedName>
</protein>
<evidence type="ECO:0000256" key="2">
    <source>
        <dbReference type="ARBA" id="ARBA00022692"/>
    </source>
</evidence>
<comment type="caution">
    <text evidence="6">The sequence shown here is derived from an EMBL/GenBank/DDBJ whole genome shotgun (WGS) entry which is preliminary data.</text>
</comment>
<name>A0A1F6DWN2_9BACT</name>
<keyword evidence="4 5" id="KW-0472">Membrane</keyword>
<feature type="transmembrane region" description="Helical" evidence="5">
    <location>
        <begin position="33"/>
        <end position="54"/>
    </location>
</feature>
<dbReference type="AlphaFoldDB" id="A0A1F6DWN2"/>
<dbReference type="STRING" id="1798497.A3D71_03890"/>
<dbReference type="EMBL" id="MFLK01000033">
    <property type="protein sequence ID" value="OGG65747.1"/>
    <property type="molecule type" value="Genomic_DNA"/>
</dbReference>
<evidence type="ECO:0000313" key="7">
    <source>
        <dbReference type="Proteomes" id="UP000177652"/>
    </source>
</evidence>
<sequence length="114" mass="12594">MKGLHHLHLRKRVSSGLEPFPARTPWKRLLDKAVLGVGVIGPLASIPQVLKIYLTQDATGLSGISWGIWALLDIPWIAYGLVHRERPIIVAYSLWLTVNSLVFIGAVMYGDGLL</sequence>
<organism evidence="6 7">
    <name type="scientific">Candidatus Kaiserbacteria bacterium RIFCSPHIGHO2_02_FULL_55_20</name>
    <dbReference type="NCBI Taxonomy" id="1798497"/>
    <lineage>
        <taxon>Bacteria</taxon>
        <taxon>Candidatus Kaiseribacteriota</taxon>
    </lineage>
</organism>
<proteinExistence type="predicted"/>
<evidence type="ECO:0000256" key="1">
    <source>
        <dbReference type="ARBA" id="ARBA00004141"/>
    </source>
</evidence>
<keyword evidence="3 5" id="KW-1133">Transmembrane helix</keyword>
<evidence type="ECO:0000256" key="5">
    <source>
        <dbReference type="SAM" id="Phobius"/>
    </source>
</evidence>
<evidence type="ECO:0000256" key="4">
    <source>
        <dbReference type="ARBA" id="ARBA00023136"/>
    </source>
</evidence>
<evidence type="ECO:0000256" key="3">
    <source>
        <dbReference type="ARBA" id="ARBA00022989"/>
    </source>
</evidence>
<dbReference type="InterPro" id="IPR006603">
    <property type="entry name" value="PQ-loop_rpt"/>
</dbReference>
<gene>
    <name evidence="6" type="ORF">A3D71_03890</name>
</gene>
<comment type="subcellular location">
    <subcellularLocation>
        <location evidence="1">Membrane</location>
        <topology evidence="1">Multi-pass membrane protein</topology>
    </subcellularLocation>
</comment>
<evidence type="ECO:0000313" key="6">
    <source>
        <dbReference type="EMBL" id="OGG65747.1"/>
    </source>
</evidence>
<keyword evidence="2 5" id="KW-0812">Transmembrane</keyword>
<feature type="transmembrane region" description="Helical" evidence="5">
    <location>
        <begin position="60"/>
        <end position="82"/>
    </location>
</feature>
<accession>A0A1F6DWN2</accession>
<dbReference type="Gene3D" id="1.20.1280.290">
    <property type="match status" value="1"/>
</dbReference>
<dbReference type="GO" id="GO:0016020">
    <property type="term" value="C:membrane"/>
    <property type="evidence" value="ECO:0007669"/>
    <property type="project" value="UniProtKB-SubCell"/>
</dbReference>
<dbReference type="Proteomes" id="UP000177652">
    <property type="component" value="Unassembled WGS sequence"/>
</dbReference>
<reference evidence="6 7" key="1">
    <citation type="journal article" date="2016" name="Nat. Commun.">
        <title>Thousands of microbial genomes shed light on interconnected biogeochemical processes in an aquifer system.</title>
        <authorList>
            <person name="Anantharaman K."/>
            <person name="Brown C.T."/>
            <person name="Hug L.A."/>
            <person name="Sharon I."/>
            <person name="Castelle C.J."/>
            <person name="Probst A.J."/>
            <person name="Thomas B.C."/>
            <person name="Singh A."/>
            <person name="Wilkins M.J."/>
            <person name="Karaoz U."/>
            <person name="Brodie E.L."/>
            <person name="Williams K.H."/>
            <person name="Hubbard S.S."/>
            <person name="Banfield J.F."/>
        </authorList>
    </citation>
    <scope>NUCLEOTIDE SEQUENCE [LARGE SCALE GENOMIC DNA]</scope>
</reference>